<evidence type="ECO:0000313" key="2">
    <source>
        <dbReference type="EMBL" id="CAA9402072.1"/>
    </source>
</evidence>
<organism evidence="2">
    <name type="scientific">uncultured Phycisphaerae bacterium</name>
    <dbReference type="NCBI Taxonomy" id="904963"/>
    <lineage>
        <taxon>Bacteria</taxon>
        <taxon>Pseudomonadati</taxon>
        <taxon>Planctomycetota</taxon>
        <taxon>Phycisphaerae</taxon>
        <taxon>environmental samples</taxon>
    </lineage>
</organism>
<proteinExistence type="predicted"/>
<feature type="compositionally biased region" description="Basic residues" evidence="1">
    <location>
        <begin position="217"/>
        <end position="226"/>
    </location>
</feature>
<sequence>RRHPPARVAGRQLAVPDRPDPPRRRVRRHPLQPRRHAHPHRHRRRLQRTARGGRRAGARRLPPGRPGPAGAEPVALHAERRALDPVRHPRLDRLRQVPRLGQVVAQRGRPARADDPAHRHRVPHRADQGAAVPVRRGRRGAGADARPDRAVGDPPAVGRRARHRAAARPRPRRGGDGADHVHRDDLRRGDRAARRAREPRAVAAVPHLHPRPGLVRPARRRPRVGHGGRAAGAGVPAEPRRAPLAAKGPRGGAACL</sequence>
<protein>
    <submittedName>
        <fullName evidence="2">Phosphate transport system permease protein PstA</fullName>
    </submittedName>
</protein>
<feature type="compositionally biased region" description="Basic residues" evidence="1">
    <location>
        <begin position="24"/>
        <end position="58"/>
    </location>
</feature>
<dbReference type="AlphaFoldDB" id="A0A6J4P757"/>
<feature type="region of interest" description="Disordered" evidence="1">
    <location>
        <begin position="1"/>
        <end position="73"/>
    </location>
</feature>
<reference evidence="2" key="1">
    <citation type="submission" date="2020-02" db="EMBL/GenBank/DDBJ databases">
        <authorList>
            <person name="Meier V. D."/>
        </authorList>
    </citation>
    <scope>NUCLEOTIDE SEQUENCE</scope>
    <source>
        <strain evidence="2">AVDCRST_MAG64</strain>
    </source>
</reference>
<gene>
    <name evidence="2" type="ORF">AVDCRST_MAG64-1748</name>
</gene>
<name>A0A6J4P757_9BACT</name>
<evidence type="ECO:0000256" key="1">
    <source>
        <dbReference type="SAM" id="MobiDB-lite"/>
    </source>
</evidence>
<dbReference type="EMBL" id="CADCUQ010000401">
    <property type="protein sequence ID" value="CAA9402072.1"/>
    <property type="molecule type" value="Genomic_DNA"/>
</dbReference>
<feature type="non-terminal residue" evidence="2">
    <location>
        <position position="256"/>
    </location>
</feature>
<accession>A0A6J4P757</accession>
<feature type="compositionally biased region" description="Basic and acidic residues" evidence="1">
    <location>
        <begin position="173"/>
        <end position="200"/>
    </location>
</feature>
<feature type="compositionally biased region" description="Basic residues" evidence="1">
    <location>
        <begin position="159"/>
        <end position="172"/>
    </location>
</feature>
<feature type="non-terminal residue" evidence="2">
    <location>
        <position position="1"/>
    </location>
</feature>
<feature type="region of interest" description="Disordered" evidence="1">
    <location>
        <begin position="104"/>
        <end position="256"/>
    </location>
</feature>